<sequence>MAAYQLRFQHVFVAGGETLEIRSLLDCQQYHDPLGEAALAGISPATWPLFGQVWPSAQKLADLMQHWQIGSRRVLEIGCGLGLASLVLQRRLGDITASDCHPLTESFLCANARLNQLPQLKYGIGNWGRDNPALGEFDLIIGSDVLYERDHPAQLAGFIALHAAPAAEVLIIDPKRGNRSAFHREMAALGFSVEERIIDAPLHDGSAYSGRMLHYQRKGLPQRASA</sequence>
<keyword evidence="1" id="KW-0808">Transferase</keyword>
<dbReference type="Gene3D" id="3.40.50.150">
    <property type="entry name" value="Vaccinia Virus protein VP39"/>
    <property type="match status" value="1"/>
</dbReference>
<dbReference type="CDD" id="cd02440">
    <property type="entry name" value="AdoMet_MTases"/>
    <property type="match status" value="1"/>
</dbReference>
<dbReference type="Proteomes" id="UP001410394">
    <property type="component" value="Unassembled WGS sequence"/>
</dbReference>
<proteinExistence type="predicted"/>
<dbReference type="EMBL" id="JBDIVE010000004">
    <property type="protein sequence ID" value="MEN3068649.1"/>
    <property type="molecule type" value="Genomic_DNA"/>
</dbReference>
<accession>A0ABU9YY13</accession>
<reference evidence="1 2" key="1">
    <citation type="journal article" date="2018" name="Int. J. Syst. Evol. Microbiol.">
        <title>Uliginosibacterium sediminicola sp. nov., isolated from freshwater sediment.</title>
        <authorList>
            <person name="Hwang W.M."/>
            <person name="Kim S.M."/>
            <person name="Kang K."/>
            <person name="Ahn T.Y."/>
        </authorList>
    </citation>
    <scope>NUCLEOTIDE SEQUENCE [LARGE SCALE GENOMIC DNA]</scope>
    <source>
        <strain evidence="1 2">M1-21</strain>
    </source>
</reference>
<dbReference type="SUPFAM" id="SSF53335">
    <property type="entry name" value="S-adenosyl-L-methionine-dependent methyltransferases"/>
    <property type="match status" value="1"/>
</dbReference>
<name>A0ABU9YY13_9RHOO</name>
<keyword evidence="1" id="KW-0489">Methyltransferase</keyword>
<dbReference type="PANTHER" id="PTHR14614">
    <property type="entry name" value="HEPATOCELLULAR CARCINOMA-ASSOCIATED ANTIGEN"/>
    <property type="match status" value="1"/>
</dbReference>
<keyword evidence="2" id="KW-1185">Reference proteome</keyword>
<evidence type="ECO:0000313" key="2">
    <source>
        <dbReference type="Proteomes" id="UP001410394"/>
    </source>
</evidence>
<organism evidence="1 2">
    <name type="scientific">Uliginosibacterium sediminicola</name>
    <dbReference type="NCBI Taxonomy" id="2024550"/>
    <lineage>
        <taxon>Bacteria</taxon>
        <taxon>Pseudomonadati</taxon>
        <taxon>Pseudomonadota</taxon>
        <taxon>Betaproteobacteria</taxon>
        <taxon>Rhodocyclales</taxon>
        <taxon>Zoogloeaceae</taxon>
        <taxon>Uliginosibacterium</taxon>
    </lineage>
</organism>
<evidence type="ECO:0000313" key="1">
    <source>
        <dbReference type="EMBL" id="MEN3068649.1"/>
    </source>
</evidence>
<protein>
    <submittedName>
        <fullName evidence="1">Methyltransferase domain-containing protein</fullName>
    </submittedName>
</protein>
<dbReference type="GO" id="GO:0008168">
    <property type="term" value="F:methyltransferase activity"/>
    <property type="evidence" value="ECO:0007669"/>
    <property type="project" value="UniProtKB-KW"/>
</dbReference>
<dbReference type="RefSeq" id="WP_345919421.1">
    <property type="nucleotide sequence ID" value="NZ_JBDIVE010000004.1"/>
</dbReference>
<dbReference type="GO" id="GO:0032259">
    <property type="term" value="P:methylation"/>
    <property type="evidence" value="ECO:0007669"/>
    <property type="project" value="UniProtKB-KW"/>
</dbReference>
<dbReference type="InterPro" id="IPR019410">
    <property type="entry name" value="Methyltransf_16"/>
</dbReference>
<dbReference type="InterPro" id="IPR029063">
    <property type="entry name" value="SAM-dependent_MTases_sf"/>
</dbReference>
<dbReference type="Pfam" id="PF10294">
    <property type="entry name" value="Methyltransf_16"/>
    <property type="match status" value="1"/>
</dbReference>
<gene>
    <name evidence="1" type="ORF">ABDB84_09180</name>
</gene>
<comment type="caution">
    <text evidence="1">The sequence shown here is derived from an EMBL/GenBank/DDBJ whole genome shotgun (WGS) entry which is preliminary data.</text>
</comment>